<organism evidence="4 5">
    <name type="scientific">Streptomyces monticola</name>
    <dbReference type="NCBI Taxonomy" id="2666263"/>
    <lineage>
        <taxon>Bacteria</taxon>
        <taxon>Bacillati</taxon>
        <taxon>Actinomycetota</taxon>
        <taxon>Actinomycetes</taxon>
        <taxon>Kitasatosporales</taxon>
        <taxon>Streptomycetaceae</taxon>
        <taxon>Streptomyces</taxon>
    </lineage>
</organism>
<keyword evidence="3" id="KW-0732">Signal</keyword>
<sequence>MSTRRRTLVRTAAVTAVSGALLIPASAAFADSPTPAPSETATTKPSPEPSKDAKDKKQDEKKKDEKTGQRKLVNTVKLADKASTAKIYKLGQNHYEADIFANGAKLDTLVANGKAAYGQNNGLHVALQPDGQIKSWVEGGKKDEKKKDKKGHKDKVVPNGNDTRTPRGGVKAGAEGVETGQSPALLAAGGGIAAAGAAGLGFAMLRRGRTDS</sequence>
<feature type="transmembrane region" description="Helical" evidence="2">
    <location>
        <begin position="184"/>
        <end position="205"/>
    </location>
</feature>
<evidence type="ECO:0000256" key="2">
    <source>
        <dbReference type="SAM" id="Phobius"/>
    </source>
</evidence>
<dbReference type="RefSeq" id="WP_381829714.1">
    <property type="nucleotide sequence ID" value="NZ_JBHTCF010000004.1"/>
</dbReference>
<keyword evidence="2" id="KW-0472">Membrane</keyword>
<protein>
    <submittedName>
        <fullName evidence="4">Uncharacterized protein</fullName>
    </submittedName>
</protein>
<dbReference type="EMBL" id="JBHTCF010000004">
    <property type="protein sequence ID" value="MFC7304836.1"/>
    <property type="molecule type" value="Genomic_DNA"/>
</dbReference>
<feature type="signal peptide" evidence="3">
    <location>
        <begin position="1"/>
        <end position="30"/>
    </location>
</feature>
<evidence type="ECO:0000313" key="4">
    <source>
        <dbReference type="EMBL" id="MFC7304836.1"/>
    </source>
</evidence>
<feature type="chain" id="PRO_5046321888" evidence="3">
    <location>
        <begin position="31"/>
        <end position="212"/>
    </location>
</feature>
<feature type="compositionally biased region" description="Basic and acidic residues" evidence="1">
    <location>
        <begin position="49"/>
        <end position="68"/>
    </location>
</feature>
<evidence type="ECO:0000313" key="5">
    <source>
        <dbReference type="Proteomes" id="UP001596523"/>
    </source>
</evidence>
<dbReference type="PROSITE" id="PS51318">
    <property type="entry name" value="TAT"/>
    <property type="match status" value="1"/>
</dbReference>
<keyword evidence="2" id="KW-1133">Transmembrane helix</keyword>
<gene>
    <name evidence="4" type="ORF">ACFQVC_11465</name>
</gene>
<proteinExistence type="predicted"/>
<dbReference type="Proteomes" id="UP001596523">
    <property type="component" value="Unassembled WGS sequence"/>
</dbReference>
<accession>A0ABW2JGY6</accession>
<feature type="region of interest" description="Disordered" evidence="1">
    <location>
        <begin position="139"/>
        <end position="175"/>
    </location>
</feature>
<name>A0ABW2JGY6_9ACTN</name>
<keyword evidence="5" id="KW-1185">Reference proteome</keyword>
<dbReference type="InterPro" id="IPR006311">
    <property type="entry name" value="TAT_signal"/>
</dbReference>
<evidence type="ECO:0000256" key="1">
    <source>
        <dbReference type="SAM" id="MobiDB-lite"/>
    </source>
</evidence>
<keyword evidence="2" id="KW-0812">Transmembrane</keyword>
<comment type="caution">
    <text evidence="4">The sequence shown here is derived from an EMBL/GenBank/DDBJ whole genome shotgun (WGS) entry which is preliminary data.</text>
</comment>
<evidence type="ECO:0000256" key="3">
    <source>
        <dbReference type="SAM" id="SignalP"/>
    </source>
</evidence>
<reference evidence="5" key="1">
    <citation type="journal article" date="2019" name="Int. J. Syst. Evol. Microbiol.">
        <title>The Global Catalogue of Microorganisms (GCM) 10K type strain sequencing project: providing services to taxonomists for standard genome sequencing and annotation.</title>
        <authorList>
            <consortium name="The Broad Institute Genomics Platform"/>
            <consortium name="The Broad Institute Genome Sequencing Center for Infectious Disease"/>
            <person name="Wu L."/>
            <person name="Ma J."/>
        </authorList>
    </citation>
    <scope>NUCLEOTIDE SEQUENCE [LARGE SCALE GENOMIC DNA]</scope>
    <source>
        <strain evidence="5">SYNS20</strain>
    </source>
</reference>
<feature type="region of interest" description="Disordered" evidence="1">
    <location>
        <begin position="29"/>
        <end position="70"/>
    </location>
</feature>